<dbReference type="SUPFAM" id="SSF48371">
    <property type="entry name" value="ARM repeat"/>
    <property type="match status" value="1"/>
</dbReference>
<evidence type="ECO:0000313" key="6">
    <source>
        <dbReference type="Proteomes" id="UP000218811"/>
    </source>
</evidence>
<dbReference type="Pfam" id="PF23565">
    <property type="entry name" value="ARM_TANGO6"/>
    <property type="match status" value="1"/>
</dbReference>
<proteinExistence type="inferred from homology"/>
<feature type="region of interest" description="Disordered" evidence="2">
    <location>
        <begin position="635"/>
        <end position="687"/>
    </location>
</feature>
<dbReference type="OMA" id="KWGVEPL"/>
<dbReference type="InterPro" id="IPR039600">
    <property type="entry name" value="TANGO6/Rtp1"/>
</dbReference>
<dbReference type="PANTHER" id="PTHR20959:SF1">
    <property type="entry name" value="TRANSPORT AND GOLGI ORGANIZATION PROTEIN 6 HOMOLOG"/>
    <property type="match status" value="1"/>
</dbReference>
<dbReference type="Proteomes" id="UP000218811">
    <property type="component" value="Unassembled WGS sequence"/>
</dbReference>
<feature type="domain" description="TANGO6 HEAT repeat" evidence="4">
    <location>
        <begin position="280"/>
        <end position="496"/>
    </location>
</feature>
<feature type="region of interest" description="Disordered" evidence="2">
    <location>
        <begin position="751"/>
        <end position="770"/>
    </location>
</feature>
<evidence type="ECO:0000256" key="2">
    <source>
        <dbReference type="SAM" id="MobiDB-lite"/>
    </source>
</evidence>
<comment type="similarity">
    <text evidence="1">Belongs to the Tango6 family.</text>
</comment>
<feature type="region of interest" description="Disordered" evidence="2">
    <location>
        <begin position="969"/>
        <end position="1002"/>
    </location>
</feature>
<dbReference type="InterPro" id="IPR016024">
    <property type="entry name" value="ARM-type_fold"/>
</dbReference>
<dbReference type="AlphaFoldDB" id="A0A2H3JH74"/>
<sequence>MTSSERKFTIPDALQLGAALVGPSGSEAAADIKEVLLRRLEQYRIIIGKSEQSDIPFTASLDYVQLHTATEALYVLELLQSAWREEAAAGPLKAIPAREYDAPEGVIGSRDLAQIRTLIGIVFKWAIEPLLARVVSAIPVRSTPSHVRSGAKIIDLTGVPADFTALTSCTSRLLHLMLPDGPHTPLLQTVITYTLLNKHLIDLLRPCIVLGWLPKTLATESVHPVDELRPPAMHLMSMSVHLLSLPASQTIAAFGGVLADSALPLPYVRKSCGFLLSRQLLRPEGVRGLLAAMFGEEDMSGDDAPLEKLEHIGRLLNTVPASMKAKDYYGVIVPRLVALLSVNPANIPPAHRRAVSFALSRLLASDRGSNVHDVVSSILLPIIHRPFLQLTSPPPGADPEPTPAPAQPVPAAAQDMSPSAALAVLQTLLTNADPSPTFVTNLLTPIVPPLFAILEHLETSKTSDPALKESVRGFLATWGRLVSASDGVDTLWRVVQAEGGDWKSDIAGDLARVEAAARASSLSLFTPEDLRRAEEAGELDADANLLDLRPDPARFVSFLESIERADVSSELFARLLDAYREAKAEADSDPLRTLLYLQLVLQMQTQLAGDDPAAHILSKPDHILTFVKHALETAGPAAPASRADHKHDPSAGLRIQDLRIVPEEEEELEEGDSDDEGPEGEIGGSGDDEMVVTAVNLLLSILEAHPDLSAKTAPILNDILSLLEPLARDSSDTIRPLAREARMVMTARLASTSMPQTKGKTKKARGDEESPEEIYQKALKLLQDPLLPVRAHGLLLLRQLVAAPRTPDGPQLDRALVPAVLSIFLQSVQDDDSYVFLNAVQGLSAMVDGFGADVLRGLVRTYAEGLEGLGGSALTQQDVDVRTRVGEALGQVVRRCGDALPAYVDMLAPPLFGVVRARHLPTTLRTSALALLAQCAETNALALLPYAADLADAMVDLLQVETVPMAQQRAPKRSTVETMDDVDAPAPKLDTEDAQPTSTNSKFPPLRRSALHFLSLLVQACIARVYEGDDGVLAFAPQVLRRAKATLGYVAATDADAVVRVMARETLEGLDQLGTALVGL</sequence>
<evidence type="ECO:0000313" key="5">
    <source>
        <dbReference type="EMBL" id="PCH41522.1"/>
    </source>
</evidence>
<dbReference type="InterPro" id="IPR057407">
    <property type="entry name" value="HEAT_TANGO6"/>
</dbReference>
<feature type="compositionally biased region" description="Acidic residues" evidence="2">
    <location>
        <begin position="663"/>
        <end position="679"/>
    </location>
</feature>
<dbReference type="InterPro" id="IPR019451">
    <property type="entry name" value="Rtp1_C1"/>
</dbReference>
<protein>
    <submittedName>
        <fullName evidence="5">Uncharacterized protein</fullName>
    </submittedName>
</protein>
<accession>A0A2H3JH74</accession>
<dbReference type="STRING" id="742152.A0A2H3JH74"/>
<evidence type="ECO:0000259" key="4">
    <source>
        <dbReference type="Pfam" id="PF23565"/>
    </source>
</evidence>
<evidence type="ECO:0000256" key="1">
    <source>
        <dbReference type="ARBA" id="ARBA00005724"/>
    </source>
</evidence>
<dbReference type="PANTHER" id="PTHR20959">
    <property type="entry name" value="TRANSPORT AND GOLGI ORGANIZATION PROTEIN 6 FAMILY MEMBER"/>
    <property type="match status" value="1"/>
</dbReference>
<dbReference type="InterPro" id="IPR011989">
    <property type="entry name" value="ARM-like"/>
</dbReference>
<dbReference type="EMBL" id="KB468113">
    <property type="protein sequence ID" value="PCH41522.1"/>
    <property type="molecule type" value="Genomic_DNA"/>
</dbReference>
<organism evidence="5 6">
    <name type="scientific">Wolfiporia cocos (strain MD-104)</name>
    <name type="common">Brown rot fungus</name>
    <dbReference type="NCBI Taxonomy" id="742152"/>
    <lineage>
        <taxon>Eukaryota</taxon>
        <taxon>Fungi</taxon>
        <taxon>Dikarya</taxon>
        <taxon>Basidiomycota</taxon>
        <taxon>Agaricomycotina</taxon>
        <taxon>Agaricomycetes</taxon>
        <taxon>Polyporales</taxon>
        <taxon>Phaeolaceae</taxon>
        <taxon>Wolfiporia</taxon>
    </lineage>
</organism>
<dbReference type="OrthoDB" id="39591at2759"/>
<reference evidence="5 6" key="1">
    <citation type="journal article" date="2012" name="Science">
        <title>The Paleozoic origin of enzymatic lignin decomposition reconstructed from 31 fungal genomes.</title>
        <authorList>
            <person name="Floudas D."/>
            <person name="Binder M."/>
            <person name="Riley R."/>
            <person name="Barry K."/>
            <person name="Blanchette R.A."/>
            <person name="Henrissat B."/>
            <person name="Martinez A.T."/>
            <person name="Otillar R."/>
            <person name="Spatafora J.W."/>
            <person name="Yadav J.S."/>
            <person name="Aerts A."/>
            <person name="Benoit I."/>
            <person name="Boyd A."/>
            <person name="Carlson A."/>
            <person name="Copeland A."/>
            <person name="Coutinho P.M."/>
            <person name="de Vries R.P."/>
            <person name="Ferreira P."/>
            <person name="Findley K."/>
            <person name="Foster B."/>
            <person name="Gaskell J."/>
            <person name="Glotzer D."/>
            <person name="Gorecki P."/>
            <person name="Heitman J."/>
            <person name="Hesse C."/>
            <person name="Hori C."/>
            <person name="Igarashi K."/>
            <person name="Jurgens J.A."/>
            <person name="Kallen N."/>
            <person name="Kersten P."/>
            <person name="Kohler A."/>
            <person name="Kuees U."/>
            <person name="Kumar T.K.A."/>
            <person name="Kuo A."/>
            <person name="LaButti K."/>
            <person name="Larrondo L.F."/>
            <person name="Lindquist E."/>
            <person name="Ling A."/>
            <person name="Lombard V."/>
            <person name="Lucas S."/>
            <person name="Lundell T."/>
            <person name="Martin R."/>
            <person name="McLaughlin D.J."/>
            <person name="Morgenstern I."/>
            <person name="Morin E."/>
            <person name="Murat C."/>
            <person name="Nagy L.G."/>
            <person name="Nolan M."/>
            <person name="Ohm R.A."/>
            <person name="Patyshakuliyeva A."/>
            <person name="Rokas A."/>
            <person name="Ruiz-Duenas F.J."/>
            <person name="Sabat G."/>
            <person name="Salamov A."/>
            <person name="Samejima M."/>
            <person name="Schmutz J."/>
            <person name="Slot J.C."/>
            <person name="St John F."/>
            <person name="Stenlid J."/>
            <person name="Sun H."/>
            <person name="Sun S."/>
            <person name="Syed K."/>
            <person name="Tsang A."/>
            <person name="Wiebenga A."/>
            <person name="Young D."/>
            <person name="Pisabarro A."/>
            <person name="Eastwood D.C."/>
            <person name="Martin F."/>
            <person name="Cullen D."/>
            <person name="Grigoriev I.V."/>
            <person name="Hibbett D.S."/>
        </authorList>
    </citation>
    <scope>NUCLEOTIDE SEQUENCE [LARGE SCALE GENOMIC DNA]</scope>
    <source>
        <strain evidence="5 6">MD-104</strain>
    </source>
</reference>
<name>A0A2H3JH74_WOLCO</name>
<keyword evidence="6" id="KW-1185">Reference proteome</keyword>
<feature type="region of interest" description="Disordered" evidence="2">
    <location>
        <begin position="390"/>
        <end position="413"/>
    </location>
</feature>
<gene>
    <name evidence="5" type="ORF">WOLCODRAFT_163168</name>
</gene>
<dbReference type="Gene3D" id="1.25.10.10">
    <property type="entry name" value="Leucine-rich Repeat Variant"/>
    <property type="match status" value="1"/>
</dbReference>
<dbReference type="GO" id="GO:0009306">
    <property type="term" value="P:protein secretion"/>
    <property type="evidence" value="ECO:0007669"/>
    <property type="project" value="TreeGrafter"/>
</dbReference>
<dbReference type="Pfam" id="PF10363">
    <property type="entry name" value="RTP1_C1"/>
    <property type="match status" value="1"/>
</dbReference>
<feature type="compositionally biased region" description="Pro residues" evidence="2">
    <location>
        <begin position="392"/>
        <end position="408"/>
    </location>
</feature>
<feature type="domain" description="RNA polymerase II assembly factor Rtp1 C-terminal" evidence="3">
    <location>
        <begin position="775"/>
        <end position="898"/>
    </location>
</feature>
<evidence type="ECO:0000259" key="3">
    <source>
        <dbReference type="Pfam" id="PF10363"/>
    </source>
</evidence>